<reference evidence="2" key="2">
    <citation type="submission" date="2020-12" db="EMBL/GenBank/DDBJ databases">
        <title>New Spironucleus salmonicida genome in near-complete chromosomes.</title>
        <authorList>
            <person name="Xu F."/>
            <person name="Kurt Z."/>
            <person name="Jimenez-Gonzalez A."/>
            <person name="Astvaldsson A."/>
            <person name="Andersson J.O."/>
            <person name="Svard S.G."/>
        </authorList>
    </citation>
    <scope>NUCLEOTIDE SEQUENCE</scope>
    <source>
        <strain evidence="2">ATCC 50377</strain>
    </source>
</reference>
<evidence type="ECO:0000313" key="2">
    <source>
        <dbReference type="EMBL" id="KAH0572868.1"/>
    </source>
</evidence>
<name>V6LIB1_9EUKA</name>
<reference evidence="1 2" key="1">
    <citation type="journal article" date="2014" name="PLoS Genet.">
        <title>The Genome of Spironucleus salmonicida Highlights a Fish Pathogen Adapted to Fluctuating Environments.</title>
        <authorList>
            <person name="Xu F."/>
            <person name="Jerlstrom-Hultqvist J."/>
            <person name="Einarsson E."/>
            <person name="Astvaldsson A."/>
            <person name="Svard S.G."/>
            <person name="Andersson J.O."/>
        </authorList>
    </citation>
    <scope>NUCLEOTIDE SEQUENCE</scope>
    <source>
        <strain evidence="2">ATCC 50377</strain>
    </source>
</reference>
<dbReference type="Proteomes" id="UP000018208">
    <property type="component" value="Unassembled WGS sequence"/>
</dbReference>
<dbReference type="EMBL" id="AUWU02000005">
    <property type="protein sequence ID" value="KAH0572868.1"/>
    <property type="molecule type" value="Genomic_DNA"/>
</dbReference>
<dbReference type="EMBL" id="AUWU02000005">
    <property type="protein sequence ID" value="KAH0572871.1"/>
    <property type="molecule type" value="Genomic_DNA"/>
</dbReference>
<protein>
    <submittedName>
        <fullName evidence="1">Uncharacterized protein</fullName>
    </submittedName>
</protein>
<organism evidence="1">
    <name type="scientific">Spironucleus salmonicida</name>
    <dbReference type="NCBI Taxonomy" id="348837"/>
    <lineage>
        <taxon>Eukaryota</taxon>
        <taxon>Metamonada</taxon>
        <taxon>Diplomonadida</taxon>
        <taxon>Hexamitidae</taxon>
        <taxon>Hexamitinae</taxon>
        <taxon>Spironucleus</taxon>
    </lineage>
</organism>
<keyword evidence="4" id="KW-1185">Reference proteome</keyword>
<accession>V6LIB1</accession>
<dbReference type="VEuPathDB" id="GiardiaDB:SS50377_24983"/>
<sequence>MSCDQDDDIIINPIFQQLDEKGMTRLGADKVQGIIQFNYKLLSTVDQKELQQIHLTEFNKEQGKQIKTRTMLLKLQESSRAYPPKRSGFTHVETTIPTEASSPRKMISNRASSNILRKNPIIRNTLKPQAFSFIKYISLE</sequence>
<proteinExistence type="predicted"/>
<dbReference type="VEuPathDB" id="GiardiaDB:SS50377_24986"/>
<gene>
    <name evidence="1" type="ORF">SS50377_15908</name>
    <name evidence="2" type="ORF">SS50377_24983</name>
    <name evidence="3" type="ORF">SS50377_24986</name>
</gene>
<dbReference type="EMBL" id="KI546121">
    <property type="protein sequence ID" value="EST44277.1"/>
    <property type="molecule type" value="Genomic_DNA"/>
</dbReference>
<evidence type="ECO:0000313" key="4">
    <source>
        <dbReference type="Proteomes" id="UP000018208"/>
    </source>
</evidence>
<dbReference type="AlphaFoldDB" id="V6LIB1"/>
<evidence type="ECO:0000313" key="1">
    <source>
        <dbReference type="EMBL" id="EST44277.1"/>
    </source>
</evidence>
<evidence type="ECO:0000313" key="3">
    <source>
        <dbReference type="EMBL" id="KAH0572871.1"/>
    </source>
</evidence>